<dbReference type="AlphaFoldDB" id="A0A4D6KFR3"/>
<reference evidence="1 2" key="2">
    <citation type="submission" date="2019-04" db="EMBL/GenBank/DDBJ databases">
        <authorList>
            <person name="Yang S."/>
            <person name="Wei W."/>
        </authorList>
    </citation>
    <scope>NUCLEOTIDE SEQUENCE [LARGE SCALE GENOMIC DNA]</scope>
    <source>
        <strain evidence="2">ZP60</strain>
    </source>
</reference>
<gene>
    <name evidence="1" type="ORF">E5139_08670</name>
</gene>
<sequence length="159" mass="17033">MTDGSASDEPLDDAEWPAETPRYRLVVPATAPELASIELLATVLDESPRSPAAATVRVGSGRRDDRDRVRHALADLAAHSDVAVGHEETTGSVPLTGDTFDALADVSPEIRTLVVRDADGLAIVTRRDERFTFAMPDEAIEAVESSLPSSLRERLEGVS</sequence>
<dbReference type="GeneID" id="42179004"/>
<protein>
    <submittedName>
        <fullName evidence="1">Uncharacterized protein</fullName>
    </submittedName>
</protein>
<dbReference type="Proteomes" id="UP000297053">
    <property type="component" value="Chromosome"/>
</dbReference>
<evidence type="ECO:0000313" key="2">
    <source>
        <dbReference type="Proteomes" id="UP000297053"/>
    </source>
</evidence>
<dbReference type="RefSeq" id="WP_015762072.1">
    <property type="nucleotide sequence ID" value="NZ_CP039375.1"/>
</dbReference>
<proteinExistence type="predicted"/>
<name>A0A4D6KFR3_9EURY</name>
<dbReference type="OMA" id="TIVTAWE"/>
<evidence type="ECO:0000313" key="1">
    <source>
        <dbReference type="EMBL" id="QCD65699.1"/>
    </source>
</evidence>
<reference evidence="1 2" key="1">
    <citation type="submission" date="2019-04" db="EMBL/GenBank/DDBJ databases">
        <title>Complete genome sequence of Arthrobacter sp. ZXY-2 associated with effective atrazine degradation and salt adaptation.</title>
        <authorList>
            <person name="Zhao X."/>
        </authorList>
    </citation>
    <scope>NUCLEOTIDE SEQUENCE [LARGE SCALE GENOMIC DNA]</scope>
    <source>
        <strain evidence="2">ZP60</strain>
    </source>
</reference>
<organism evidence="1 2">
    <name type="scientific">Halomicrobium mukohataei</name>
    <dbReference type="NCBI Taxonomy" id="57705"/>
    <lineage>
        <taxon>Archaea</taxon>
        <taxon>Methanobacteriati</taxon>
        <taxon>Methanobacteriota</taxon>
        <taxon>Stenosarchaea group</taxon>
        <taxon>Halobacteria</taxon>
        <taxon>Halobacteriales</taxon>
        <taxon>Haloarculaceae</taxon>
        <taxon>Halomicrobium</taxon>
    </lineage>
</organism>
<dbReference type="KEGG" id="halz:E5139_08670"/>
<dbReference type="EMBL" id="CP039375">
    <property type="protein sequence ID" value="QCD65699.1"/>
    <property type="molecule type" value="Genomic_DNA"/>
</dbReference>
<accession>A0A4D6KFR3</accession>